<feature type="region of interest" description="Disordered" evidence="1">
    <location>
        <begin position="1141"/>
        <end position="1220"/>
    </location>
</feature>
<sequence length="1220" mass="137915">MPETDYYDSTYRRERDVSYSSDDDDRYKKTTVRRYKVGSGHVERVDRTDDFESDVRRQRHGGRSSSNLLSSDRRDYLPERPRSALEVVETSRRSDRERDYYNDRNDGRIVEKRRSDFELEADAYGGGERSHRVVYEKTKEIDREVDGRRPHDRDRDRDRDSFPRAARRGGRDDQIVVETFSEDRRDDGHGGEIEHWHKETEYFEPAPPAPSPIVIRPPRHEQKIIVQQAPAPEPVIVPNPSPGVIVIREKDRPQRNEPRHDDEYFYERRERREVGPYRNDREEDLAIARFDRRGEQDGFPRHHHHRHHRRGDRRDYATDGEYSSDDDYYVKKTVIRRETSPSPSHHRLHLAEGALAGAGVGALLGSRRNQTGDLPEHRGRKVLAGAALGAIGTEVLKRAHSAYNERFGDDDDGDDRARSRSTSRHHSKLKTGLGIAAAALAVAGAAKYIQSNRVEREERNRGRSLHRYSSGEEDYPHRSLSRSAPRKSRSRSVAKVAAGTAAVAGLVHHFRSKSRGHDGKPRSHSRLRTGAEIAAAGLAGAAAKKLYDRHKDKKERERELQDCELHERGSSYDEYDGYESDRRRRRRSGSRSRSRSRSAPSPGAVRSPYPPPAGADAELGLVEYGAQPLYMHPSQADPGRHGVRNYRGGYDSAAEASDPGSRRRHRRRRRSRHDPASSEDDADASSYADTDDNDRKAKRDRSRSRLRNLAAAGAGAAAAAIGIKKYQDKKNRDERNKQDRDRDYDREQERDHDRDRHRDEYRDRDRNRRHHDGDDGAYDDYYNEHDGHGPPSPPHASGGAFYPPPPQPTPPITGSGAFMQHPNVATTDLRQTDPLYAPTDHHDYPPPPGPPPSTGAPLHSQPAVHAQEAPVNPNPAGQHVHHADEDNPIPDLNRPANNDNDHGGLKLSNAHGANKATDIVNRRLNPSTGDVEPGTQSKAVDFAPLSPQSSRTLQKHRNQTREQQPKPDTNDSSGRSLSPPANNANGRTDDSRSIVPYANRRSRHSSEPRYRRSDGLQLRLKPNASTTTSSEDEDVTEVLPDRFDSEGRPLDRRGQPIYHKARSRSSPLTSRRGDFEYDSSRNNGWHVRGQWGVAGTNAATVERMAENMRGVIDGLGRGRPSGILGAIGGLLEGFGQGNHLLEDDGARPNVDNSHRSGSDDDRKRKRRNTYHTGNERNATRSPDQRRSHDHRSTSLDSYDSYYDNGGYGRDTRKKRRSWGS</sequence>
<feature type="compositionally biased region" description="Pro residues" evidence="1">
    <location>
        <begin position="845"/>
        <end position="854"/>
    </location>
</feature>
<feature type="domain" description="DUF3824" evidence="2">
    <location>
        <begin position="522"/>
        <end position="616"/>
    </location>
</feature>
<feature type="region of interest" description="Disordered" evidence="1">
    <location>
        <begin position="292"/>
        <end position="323"/>
    </location>
</feature>
<evidence type="ECO:0000259" key="2">
    <source>
        <dbReference type="Pfam" id="PF12868"/>
    </source>
</evidence>
<gene>
    <name evidence="3" type="ORF">SPI_06138</name>
</gene>
<feature type="compositionally biased region" description="Low complexity" evidence="1">
    <location>
        <begin position="1194"/>
        <end position="1204"/>
    </location>
</feature>
<feature type="region of interest" description="Disordered" evidence="1">
    <location>
        <begin position="405"/>
        <end position="429"/>
    </location>
</feature>
<feature type="region of interest" description="Disordered" evidence="1">
    <location>
        <begin position="570"/>
        <end position="1088"/>
    </location>
</feature>
<feature type="compositionally biased region" description="Basic residues" evidence="1">
    <location>
        <begin position="696"/>
        <end position="706"/>
    </location>
</feature>
<protein>
    <recommendedName>
        <fullName evidence="2">DUF3824 domain-containing protein</fullName>
    </recommendedName>
</protein>
<feature type="compositionally biased region" description="Basic residues" evidence="1">
    <location>
        <begin position="1211"/>
        <end position="1220"/>
    </location>
</feature>
<feature type="compositionally biased region" description="Basic and acidic residues" evidence="1">
    <location>
        <begin position="1141"/>
        <end position="1162"/>
    </location>
</feature>
<name>A0A167RTY9_9HYPO</name>
<feature type="compositionally biased region" description="Polar residues" evidence="1">
    <location>
        <begin position="924"/>
        <end position="938"/>
    </location>
</feature>
<feature type="compositionally biased region" description="Basic and acidic residues" evidence="1">
    <location>
        <begin position="181"/>
        <end position="194"/>
    </location>
</feature>
<dbReference type="AlphaFoldDB" id="A0A167RTY9"/>
<feature type="compositionally biased region" description="Basic and acidic residues" evidence="1">
    <location>
        <begin position="959"/>
        <end position="969"/>
    </location>
</feature>
<feature type="compositionally biased region" description="Basic and acidic residues" evidence="1">
    <location>
        <begin position="725"/>
        <end position="774"/>
    </location>
</feature>
<dbReference type="EMBL" id="AZHD01000011">
    <property type="protein sequence ID" value="OAA58936.1"/>
    <property type="molecule type" value="Genomic_DNA"/>
</dbReference>
<feature type="compositionally biased region" description="Basic and acidic residues" evidence="1">
    <location>
        <begin position="1004"/>
        <end position="1014"/>
    </location>
</feature>
<feature type="compositionally biased region" description="Pro residues" evidence="1">
    <location>
        <begin position="802"/>
        <end position="811"/>
    </location>
</feature>
<feature type="compositionally biased region" description="Basic and acidic residues" evidence="1">
    <location>
        <begin position="1173"/>
        <end position="1193"/>
    </location>
</feature>
<evidence type="ECO:0000313" key="3">
    <source>
        <dbReference type="EMBL" id="OAA58936.1"/>
    </source>
</evidence>
<dbReference type="PANTHER" id="PTHR35487">
    <property type="entry name" value="DUF3824 DOMAIN-CONTAINING PROTEIN"/>
    <property type="match status" value="1"/>
</dbReference>
<feature type="compositionally biased region" description="Basic residues" evidence="1">
    <location>
        <begin position="301"/>
        <end position="311"/>
    </location>
</feature>
<dbReference type="Proteomes" id="UP000076874">
    <property type="component" value="Unassembled WGS sequence"/>
</dbReference>
<dbReference type="Pfam" id="PF12868">
    <property type="entry name" value="DUF3824"/>
    <property type="match status" value="3"/>
</dbReference>
<feature type="compositionally biased region" description="Basic and acidic residues" evidence="1">
    <location>
        <begin position="71"/>
        <end position="117"/>
    </location>
</feature>
<feature type="compositionally biased region" description="Polar residues" evidence="1">
    <location>
        <begin position="970"/>
        <end position="986"/>
    </location>
</feature>
<comment type="caution">
    <text evidence="3">The sequence shown here is derived from an EMBL/GenBank/DDBJ whole genome shotgun (WGS) entry which is preliminary data.</text>
</comment>
<accession>A0A167RTY9</accession>
<reference evidence="3 4" key="1">
    <citation type="journal article" date="2016" name="Genome Biol. Evol.">
        <title>Divergent and convergent evolution of fungal pathogenicity.</title>
        <authorList>
            <person name="Shang Y."/>
            <person name="Xiao G."/>
            <person name="Zheng P."/>
            <person name="Cen K."/>
            <person name="Zhan S."/>
            <person name="Wang C."/>
        </authorList>
    </citation>
    <scope>NUCLEOTIDE SEQUENCE [LARGE SCALE GENOMIC DNA]</scope>
    <source>
        <strain evidence="3 4">RCEF 264</strain>
    </source>
</reference>
<proteinExistence type="predicted"/>
<dbReference type="PANTHER" id="PTHR35487:SF1">
    <property type="entry name" value="DUF3824 DOMAIN-CONTAINING PROTEIN"/>
    <property type="match status" value="1"/>
</dbReference>
<feature type="compositionally biased region" description="Basic and acidic residues" evidence="1">
    <location>
        <begin position="1039"/>
        <end position="1054"/>
    </location>
</feature>
<organism evidence="3 4">
    <name type="scientific">Niveomyces insectorum RCEF 264</name>
    <dbReference type="NCBI Taxonomy" id="1081102"/>
    <lineage>
        <taxon>Eukaryota</taxon>
        <taxon>Fungi</taxon>
        <taxon>Dikarya</taxon>
        <taxon>Ascomycota</taxon>
        <taxon>Pezizomycotina</taxon>
        <taxon>Sordariomycetes</taxon>
        <taxon>Hypocreomycetidae</taxon>
        <taxon>Hypocreales</taxon>
        <taxon>Cordycipitaceae</taxon>
        <taxon>Niveomyces</taxon>
    </lineage>
</organism>
<feature type="domain" description="DUF3824" evidence="2">
    <location>
        <begin position="486"/>
        <end position="516"/>
    </location>
</feature>
<dbReference type="STRING" id="1081102.A0A167RTY9"/>
<feature type="region of interest" description="Disordered" evidence="1">
    <location>
        <begin position="1"/>
        <end position="194"/>
    </location>
</feature>
<feature type="compositionally biased region" description="Basic residues" evidence="1">
    <location>
        <begin position="662"/>
        <end position="672"/>
    </location>
</feature>
<feature type="domain" description="DUF3824" evidence="2">
    <location>
        <begin position="701"/>
        <end position="761"/>
    </location>
</feature>
<feature type="compositionally biased region" description="Basic residues" evidence="1">
    <location>
        <begin position="419"/>
        <end position="429"/>
    </location>
</feature>
<feature type="compositionally biased region" description="Basic residues" evidence="1">
    <location>
        <begin position="583"/>
        <end position="596"/>
    </location>
</feature>
<feature type="compositionally biased region" description="Low complexity" evidence="1">
    <location>
        <begin position="707"/>
        <end position="720"/>
    </location>
</feature>
<evidence type="ECO:0000256" key="1">
    <source>
        <dbReference type="SAM" id="MobiDB-lite"/>
    </source>
</evidence>
<feature type="compositionally biased region" description="Basic and acidic residues" evidence="1">
    <location>
        <begin position="41"/>
        <end position="56"/>
    </location>
</feature>
<dbReference type="InterPro" id="IPR024436">
    <property type="entry name" value="DUF3824"/>
</dbReference>
<evidence type="ECO:0000313" key="4">
    <source>
        <dbReference type="Proteomes" id="UP000076874"/>
    </source>
</evidence>
<feature type="compositionally biased region" description="Basic and acidic residues" evidence="1">
    <location>
        <begin position="128"/>
        <end position="162"/>
    </location>
</feature>
<feature type="region of interest" description="Disordered" evidence="1">
    <location>
        <begin position="507"/>
        <end position="526"/>
    </location>
</feature>
<dbReference type="OrthoDB" id="3561737at2759"/>
<feature type="region of interest" description="Disordered" evidence="1">
    <location>
        <begin position="454"/>
        <end position="496"/>
    </location>
</feature>
<keyword evidence="4" id="KW-1185">Reference proteome</keyword>